<dbReference type="EMBL" id="MU853778">
    <property type="protein sequence ID" value="KAK3941912.1"/>
    <property type="molecule type" value="Genomic_DNA"/>
</dbReference>
<dbReference type="Proteomes" id="UP001303473">
    <property type="component" value="Unassembled WGS sequence"/>
</dbReference>
<accession>A0AAN6S5I5</accession>
<evidence type="ECO:0000313" key="1">
    <source>
        <dbReference type="EMBL" id="KAK3941912.1"/>
    </source>
</evidence>
<evidence type="ECO:0000313" key="2">
    <source>
        <dbReference type="Proteomes" id="UP001303473"/>
    </source>
</evidence>
<gene>
    <name evidence="1" type="ORF">QBC46DRAFT_381254</name>
</gene>
<proteinExistence type="predicted"/>
<organism evidence="1 2">
    <name type="scientific">Diplogelasinospora grovesii</name>
    <dbReference type="NCBI Taxonomy" id="303347"/>
    <lineage>
        <taxon>Eukaryota</taxon>
        <taxon>Fungi</taxon>
        <taxon>Dikarya</taxon>
        <taxon>Ascomycota</taxon>
        <taxon>Pezizomycotina</taxon>
        <taxon>Sordariomycetes</taxon>
        <taxon>Sordariomycetidae</taxon>
        <taxon>Sordariales</taxon>
        <taxon>Diplogelasinosporaceae</taxon>
        <taxon>Diplogelasinospora</taxon>
    </lineage>
</organism>
<name>A0AAN6S5I5_9PEZI</name>
<keyword evidence="2" id="KW-1185">Reference proteome</keyword>
<comment type="caution">
    <text evidence="1">The sequence shown here is derived from an EMBL/GenBank/DDBJ whole genome shotgun (WGS) entry which is preliminary data.</text>
</comment>
<reference evidence="2" key="1">
    <citation type="journal article" date="2023" name="Mol. Phylogenet. Evol.">
        <title>Genome-scale phylogeny and comparative genomics of the fungal order Sordariales.</title>
        <authorList>
            <person name="Hensen N."/>
            <person name="Bonometti L."/>
            <person name="Westerberg I."/>
            <person name="Brannstrom I.O."/>
            <person name="Guillou S."/>
            <person name="Cros-Aarteil S."/>
            <person name="Calhoun S."/>
            <person name="Haridas S."/>
            <person name="Kuo A."/>
            <person name="Mondo S."/>
            <person name="Pangilinan J."/>
            <person name="Riley R."/>
            <person name="LaButti K."/>
            <person name="Andreopoulos B."/>
            <person name="Lipzen A."/>
            <person name="Chen C."/>
            <person name="Yan M."/>
            <person name="Daum C."/>
            <person name="Ng V."/>
            <person name="Clum A."/>
            <person name="Steindorff A."/>
            <person name="Ohm R.A."/>
            <person name="Martin F."/>
            <person name="Silar P."/>
            <person name="Natvig D.O."/>
            <person name="Lalanne C."/>
            <person name="Gautier V."/>
            <person name="Ament-Velasquez S.L."/>
            <person name="Kruys A."/>
            <person name="Hutchinson M.I."/>
            <person name="Powell A.J."/>
            <person name="Barry K."/>
            <person name="Miller A.N."/>
            <person name="Grigoriev I.V."/>
            <person name="Debuchy R."/>
            <person name="Gladieux P."/>
            <person name="Hiltunen Thoren M."/>
            <person name="Johannesson H."/>
        </authorList>
    </citation>
    <scope>NUCLEOTIDE SEQUENCE [LARGE SCALE GENOMIC DNA]</scope>
    <source>
        <strain evidence="2">CBS 340.73</strain>
    </source>
</reference>
<protein>
    <submittedName>
        <fullName evidence="1">Uncharacterized protein</fullName>
    </submittedName>
</protein>
<sequence length="99" mass="10972">MCCISFTICLSVVVAVYEGPKLQFYEAQHQGRNWKNSCVGVVSGVIVCRLLIYESICLLSSIRAGRWPGSIHVCSQFFCFLGSEHLEEDNVASITHKAS</sequence>
<dbReference type="AlphaFoldDB" id="A0AAN6S5I5"/>